<evidence type="ECO:0000256" key="1">
    <source>
        <dbReference type="SAM" id="MobiDB-lite"/>
    </source>
</evidence>
<comment type="caution">
    <text evidence="2">The sequence shown here is derived from an EMBL/GenBank/DDBJ whole genome shotgun (WGS) entry which is preliminary data.</text>
</comment>
<dbReference type="EMBL" id="BARU01035769">
    <property type="protein sequence ID" value="GAH84245.1"/>
    <property type="molecule type" value="Genomic_DNA"/>
</dbReference>
<protein>
    <submittedName>
        <fullName evidence="2">Uncharacterized protein</fullName>
    </submittedName>
</protein>
<evidence type="ECO:0000313" key="2">
    <source>
        <dbReference type="EMBL" id="GAH84245.1"/>
    </source>
</evidence>
<feature type="region of interest" description="Disordered" evidence="1">
    <location>
        <begin position="1"/>
        <end position="29"/>
    </location>
</feature>
<feature type="compositionally biased region" description="Basic and acidic residues" evidence="1">
    <location>
        <begin position="1"/>
        <end position="11"/>
    </location>
</feature>
<accession>X1JS31</accession>
<organism evidence="2">
    <name type="scientific">marine sediment metagenome</name>
    <dbReference type="NCBI Taxonomy" id="412755"/>
    <lineage>
        <taxon>unclassified sequences</taxon>
        <taxon>metagenomes</taxon>
        <taxon>ecological metagenomes</taxon>
    </lineage>
</organism>
<sequence>MLGGKPLEHPNTDSLIEQTPPAPSLAGMDTNITANRGEGNLLPDYGYCLGKLALGNKADIAGGIHTGGTGMATGGAN</sequence>
<name>X1JS31_9ZZZZ</name>
<dbReference type="AlphaFoldDB" id="X1JS31"/>
<gene>
    <name evidence="2" type="ORF">S03H2_55938</name>
</gene>
<proteinExistence type="predicted"/>
<reference evidence="2" key="1">
    <citation type="journal article" date="2014" name="Front. Microbiol.">
        <title>High frequency of phylogenetically diverse reductive dehalogenase-homologous genes in deep subseafloor sedimentary metagenomes.</title>
        <authorList>
            <person name="Kawai M."/>
            <person name="Futagami T."/>
            <person name="Toyoda A."/>
            <person name="Takaki Y."/>
            <person name="Nishi S."/>
            <person name="Hori S."/>
            <person name="Arai W."/>
            <person name="Tsubouchi T."/>
            <person name="Morono Y."/>
            <person name="Uchiyama I."/>
            <person name="Ito T."/>
            <person name="Fujiyama A."/>
            <person name="Inagaki F."/>
            <person name="Takami H."/>
        </authorList>
    </citation>
    <scope>NUCLEOTIDE SEQUENCE</scope>
    <source>
        <strain evidence="2">Expedition CK06-06</strain>
    </source>
</reference>